<dbReference type="AlphaFoldDB" id="L8GYX1"/>
<evidence type="ECO:0000313" key="1">
    <source>
        <dbReference type="EMBL" id="ELR18175.1"/>
    </source>
</evidence>
<keyword evidence="2" id="KW-1185">Reference proteome</keyword>
<dbReference type="KEGG" id="acan:ACA1_369070"/>
<dbReference type="RefSeq" id="XP_004340195.1">
    <property type="nucleotide sequence ID" value="XM_004340147.1"/>
</dbReference>
<sequence length="138" mass="15242">MSSVKYTYVDGCNNEYTLGVDPRTGEAEFDYRPITRMESSSGDYSGGNPAHGRLAKPLVDQFAQRFEQLLAATANHTTERTMGSAIFRLKKSGVTTASFLLPFRDAQLEQWNALVDSLKVAEGVHQSPGEDEEEMGMD</sequence>
<accession>L8GYX1</accession>
<gene>
    <name evidence="1" type="ORF">ACA1_369070</name>
</gene>
<name>L8GYX1_ACACF</name>
<reference evidence="1 2" key="1">
    <citation type="journal article" date="2013" name="Genome Biol.">
        <title>Genome of Acanthamoeba castellanii highlights extensive lateral gene transfer and early evolution of tyrosine kinase signaling.</title>
        <authorList>
            <person name="Clarke M."/>
            <person name="Lohan A.J."/>
            <person name="Liu B."/>
            <person name="Lagkouvardos I."/>
            <person name="Roy S."/>
            <person name="Zafar N."/>
            <person name="Bertelli C."/>
            <person name="Schilde C."/>
            <person name="Kianianmomeni A."/>
            <person name="Burglin T.R."/>
            <person name="Frech C."/>
            <person name="Turcotte B."/>
            <person name="Kopec K.O."/>
            <person name="Synnott J.M."/>
            <person name="Choo C."/>
            <person name="Paponov I."/>
            <person name="Finkler A."/>
            <person name="Soon Heng Tan C."/>
            <person name="Hutchins A.P."/>
            <person name="Weinmeier T."/>
            <person name="Rattei T."/>
            <person name="Chu J.S."/>
            <person name="Gimenez G."/>
            <person name="Irimia M."/>
            <person name="Rigden D.J."/>
            <person name="Fitzpatrick D.A."/>
            <person name="Lorenzo-Morales J."/>
            <person name="Bateman A."/>
            <person name="Chiu C.H."/>
            <person name="Tang P."/>
            <person name="Hegemann P."/>
            <person name="Fromm H."/>
            <person name="Raoult D."/>
            <person name="Greub G."/>
            <person name="Miranda-Saavedra D."/>
            <person name="Chen N."/>
            <person name="Nash P."/>
            <person name="Ginger M.L."/>
            <person name="Horn M."/>
            <person name="Schaap P."/>
            <person name="Caler L."/>
            <person name="Loftus B."/>
        </authorList>
    </citation>
    <scope>NUCLEOTIDE SEQUENCE [LARGE SCALE GENOMIC DNA]</scope>
    <source>
        <strain evidence="1 2">Neff</strain>
    </source>
</reference>
<dbReference type="EMBL" id="KB007960">
    <property type="protein sequence ID" value="ELR18175.1"/>
    <property type="molecule type" value="Genomic_DNA"/>
</dbReference>
<protein>
    <submittedName>
        <fullName evidence="1">Uncharacterized protein</fullName>
    </submittedName>
</protein>
<dbReference type="Proteomes" id="UP000011083">
    <property type="component" value="Unassembled WGS sequence"/>
</dbReference>
<dbReference type="VEuPathDB" id="AmoebaDB:ACA1_369070"/>
<evidence type="ECO:0000313" key="2">
    <source>
        <dbReference type="Proteomes" id="UP000011083"/>
    </source>
</evidence>
<organism evidence="1 2">
    <name type="scientific">Acanthamoeba castellanii (strain ATCC 30010 / Neff)</name>
    <dbReference type="NCBI Taxonomy" id="1257118"/>
    <lineage>
        <taxon>Eukaryota</taxon>
        <taxon>Amoebozoa</taxon>
        <taxon>Discosea</taxon>
        <taxon>Longamoebia</taxon>
        <taxon>Centramoebida</taxon>
        <taxon>Acanthamoebidae</taxon>
        <taxon>Acanthamoeba</taxon>
    </lineage>
</organism>
<dbReference type="GeneID" id="14919105"/>
<proteinExistence type="predicted"/>